<dbReference type="PANTHER" id="PTHR34512:SF30">
    <property type="entry name" value="OUTER MEMBRANE PROTEIN ASSEMBLY FACTOR BAMB"/>
    <property type="match status" value="1"/>
</dbReference>
<dbReference type="InterPro" id="IPR002372">
    <property type="entry name" value="PQQ_rpt_dom"/>
</dbReference>
<dbReference type="RefSeq" id="WP_090506916.1">
    <property type="nucleotide sequence ID" value="NZ_FNWL01000002.1"/>
</dbReference>
<dbReference type="InterPro" id="IPR015943">
    <property type="entry name" value="WD40/YVTN_repeat-like_dom_sf"/>
</dbReference>
<evidence type="ECO:0000313" key="2">
    <source>
        <dbReference type="EMBL" id="SEH15376.1"/>
    </source>
</evidence>
<sequence length="395" mass="43603">MEKRWNQSRRQWLGACASLGSATVLAGCFGSDSDDDLSPEEENETGADWPMYGVDLQNTNYQPNATEVEEDELTKSSVIELDGISTHPVTISEGHICGHSTGGKMFTIDIDTGNILWERENFGRPIIHDDTVYGPTTDERIHGYNIKNGDHWESQTIDPIDGLGYPLPTEEAIFVFSSELLWKVDYETGEYTKVIELPPYIGGYSEWPAFQDDIIYMSRSSEMHAINVKTPEILWTFEPEGGGSMADSNPTIGNGLIYTTSRDQNLHAIEIESGNEVWSIDTDTRAETSPAFAKDIVYLAESGRAVAVDADSGEIVWEDAETIIGKPQDMVIVSGTCYTATRFGIWAHDASTGDLNWEYRIPDESDVGFIASPTISDGQIYIPSSDEKLYSIGGS</sequence>
<name>A0A1H6FX65_9EURY</name>
<reference evidence="3" key="1">
    <citation type="submission" date="2016-10" db="EMBL/GenBank/DDBJ databases">
        <authorList>
            <person name="Varghese N."/>
            <person name="Submissions S."/>
        </authorList>
    </citation>
    <scope>NUCLEOTIDE SEQUENCE [LARGE SCALE GENOMIC DNA]</scope>
    <source>
        <strain evidence="3">CGMCC 1.8981</strain>
    </source>
</reference>
<dbReference type="Pfam" id="PF13360">
    <property type="entry name" value="PQQ_2"/>
    <property type="match status" value="2"/>
</dbReference>
<evidence type="ECO:0000313" key="3">
    <source>
        <dbReference type="Proteomes" id="UP000199112"/>
    </source>
</evidence>
<dbReference type="Gene3D" id="2.130.10.10">
    <property type="entry name" value="YVTN repeat-like/Quinoprotein amine dehydrogenase"/>
    <property type="match status" value="2"/>
</dbReference>
<dbReference type="InterPro" id="IPR011047">
    <property type="entry name" value="Quinoprotein_ADH-like_sf"/>
</dbReference>
<dbReference type="OrthoDB" id="8638at2157"/>
<dbReference type="InterPro" id="IPR018391">
    <property type="entry name" value="PQQ_b-propeller_rpt"/>
</dbReference>
<keyword evidence="3" id="KW-1185">Reference proteome</keyword>
<dbReference type="SUPFAM" id="SSF50998">
    <property type="entry name" value="Quinoprotein alcohol dehydrogenase-like"/>
    <property type="match status" value="1"/>
</dbReference>
<organism evidence="2 3">
    <name type="scientific">Natronorubrum sediminis</name>
    <dbReference type="NCBI Taxonomy" id="640943"/>
    <lineage>
        <taxon>Archaea</taxon>
        <taxon>Methanobacteriati</taxon>
        <taxon>Methanobacteriota</taxon>
        <taxon>Stenosarchaea group</taxon>
        <taxon>Halobacteria</taxon>
        <taxon>Halobacteriales</taxon>
        <taxon>Natrialbaceae</taxon>
        <taxon>Natronorubrum</taxon>
    </lineage>
</organism>
<dbReference type="PANTHER" id="PTHR34512">
    <property type="entry name" value="CELL SURFACE PROTEIN"/>
    <property type="match status" value="1"/>
</dbReference>
<dbReference type="EMBL" id="FNWL01000002">
    <property type="protein sequence ID" value="SEH15376.1"/>
    <property type="molecule type" value="Genomic_DNA"/>
</dbReference>
<dbReference type="Proteomes" id="UP000199112">
    <property type="component" value="Unassembled WGS sequence"/>
</dbReference>
<proteinExistence type="predicted"/>
<dbReference type="SMART" id="SM00564">
    <property type="entry name" value="PQQ"/>
    <property type="match status" value="6"/>
</dbReference>
<evidence type="ECO:0000259" key="1">
    <source>
        <dbReference type="Pfam" id="PF13360"/>
    </source>
</evidence>
<feature type="domain" description="Pyrrolo-quinoline quinone repeat" evidence="1">
    <location>
        <begin position="85"/>
        <end position="154"/>
    </location>
</feature>
<dbReference type="AlphaFoldDB" id="A0A1H6FX65"/>
<feature type="domain" description="Pyrrolo-quinoline quinone repeat" evidence="1">
    <location>
        <begin position="179"/>
        <end position="319"/>
    </location>
</feature>
<dbReference type="PROSITE" id="PS51257">
    <property type="entry name" value="PROKAR_LIPOPROTEIN"/>
    <property type="match status" value="1"/>
</dbReference>
<gene>
    <name evidence="2" type="ORF">SAMN04487967_2047</name>
</gene>
<protein>
    <submittedName>
        <fullName evidence="2">Outer membrane protein assembly factor BamB, contains PQQ-like beta-propeller repeat</fullName>
    </submittedName>
</protein>
<accession>A0A1H6FX65</accession>